<dbReference type="InterPro" id="IPR002508">
    <property type="entry name" value="MurNAc-LAA_cat"/>
</dbReference>
<comment type="caution">
    <text evidence="3">The sequence shown here is derived from an EMBL/GenBank/DDBJ whole genome shotgun (WGS) entry which is preliminary data.</text>
</comment>
<dbReference type="PANTHER" id="PTHR30404">
    <property type="entry name" value="N-ACETYLMURAMOYL-L-ALANINE AMIDASE"/>
    <property type="match status" value="1"/>
</dbReference>
<dbReference type="Pfam" id="PF01520">
    <property type="entry name" value="Amidase_3"/>
    <property type="match status" value="1"/>
</dbReference>
<gene>
    <name evidence="3" type="ORF">J2S11_002570</name>
</gene>
<dbReference type="RefSeq" id="WP_307395037.1">
    <property type="nucleotide sequence ID" value="NZ_BAAADK010000047.1"/>
</dbReference>
<dbReference type="SMART" id="SM00646">
    <property type="entry name" value="Ami_3"/>
    <property type="match status" value="1"/>
</dbReference>
<evidence type="ECO:0000313" key="4">
    <source>
        <dbReference type="Proteomes" id="UP001235840"/>
    </source>
</evidence>
<accession>A0ABT9W0M7</accession>
<dbReference type="SUPFAM" id="SSF53187">
    <property type="entry name" value="Zn-dependent exopeptidases"/>
    <property type="match status" value="1"/>
</dbReference>
<proteinExistence type="predicted"/>
<dbReference type="CDD" id="cd02696">
    <property type="entry name" value="MurNAc-LAA"/>
    <property type="match status" value="1"/>
</dbReference>
<name>A0ABT9W0M7_9BACI</name>
<dbReference type="Proteomes" id="UP001235840">
    <property type="component" value="Unassembled WGS sequence"/>
</dbReference>
<dbReference type="EMBL" id="JAUSTY010000010">
    <property type="protein sequence ID" value="MDQ0166654.1"/>
    <property type="molecule type" value="Genomic_DNA"/>
</dbReference>
<dbReference type="Gene3D" id="3.40.630.40">
    <property type="entry name" value="Zn-dependent exopeptidases"/>
    <property type="match status" value="1"/>
</dbReference>
<protein>
    <submittedName>
        <fullName evidence="3">N-acetylmuramoyl-L-alanine amidase</fullName>
        <ecNumber evidence="3">3.5.1.28</ecNumber>
    </submittedName>
</protein>
<dbReference type="GO" id="GO:0008745">
    <property type="term" value="F:N-acetylmuramoyl-L-alanine amidase activity"/>
    <property type="evidence" value="ECO:0007669"/>
    <property type="project" value="UniProtKB-EC"/>
</dbReference>
<feature type="domain" description="MurNAc-LAA" evidence="2">
    <location>
        <begin position="64"/>
        <end position="173"/>
    </location>
</feature>
<dbReference type="PANTHER" id="PTHR30404:SF0">
    <property type="entry name" value="N-ACETYLMURAMOYL-L-ALANINE AMIDASE AMIC"/>
    <property type="match status" value="1"/>
</dbReference>
<dbReference type="EC" id="3.5.1.28" evidence="3"/>
<reference evidence="3 4" key="1">
    <citation type="submission" date="2023-07" db="EMBL/GenBank/DDBJ databases">
        <title>Genomic Encyclopedia of Type Strains, Phase IV (KMG-IV): sequencing the most valuable type-strain genomes for metagenomic binning, comparative biology and taxonomic classification.</title>
        <authorList>
            <person name="Goeker M."/>
        </authorList>
    </citation>
    <scope>NUCLEOTIDE SEQUENCE [LARGE SCALE GENOMIC DNA]</scope>
    <source>
        <strain evidence="3 4">DSM 12751</strain>
    </source>
</reference>
<dbReference type="InterPro" id="IPR050695">
    <property type="entry name" value="N-acetylmuramoyl_amidase_3"/>
</dbReference>
<sequence>MLKLMLDPGHGGKDPGAVANGLQEKNLVLTICQQIKSILLHEYEGVTVKLTRETDVFHELSTRAKMANDWGADYFMSIHVNAGGGTGFESFIHQSRSSVSVATQNVIHDEIVRELGNVTNRGKKVANFSVLRGTQMPAILTECLFIDHPLDSTKLKSSSYLQQIARGHANGIVKAFGLKKKAANGAGAANSGNDPKLVSAIEKLHKAGIISSPDYWLQNAKTGKTVRGDYAAALIQRMTDQFF</sequence>
<evidence type="ECO:0000259" key="2">
    <source>
        <dbReference type="SMART" id="SM00646"/>
    </source>
</evidence>
<keyword evidence="1 3" id="KW-0378">Hydrolase</keyword>
<evidence type="ECO:0000256" key="1">
    <source>
        <dbReference type="ARBA" id="ARBA00022801"/>
    </source>
</evidence>
<evidence type="ECO:0000313" key="3">
    <source>
        <dbReference type="EMBL" id="MDQ0166654.1"/>
    </source>
</evidence>
<keyword evidence="4" id="KW-1185">Reference proteome</keyword>
<organism evidence="3 4">
    <name type="scientific">Caldalkalibacillus horti</name>
    <dbReference type="NCBI Taxonomy" id="77523"/>
    <lineage>
        <taxon>Bacteria</taxon>
        <taxon>Bacillati</taxon>
        <taxon>Bacillota</taxon>
        <taxon>Bacilli</taxon>
        <taxon>Bacillales</taxon>
        <taxon>Bacillaceae</taxon>
        <taxon>Caldalkalibacillus</taxon>
    </lineage>
</organism>